<dbReference type="OrthoDB" id="10258894at2759"/>
<dbReference type="EMBL" id="VXIV02003193">
    <property type="protein sequence ID" value="KAF6020095.1"/>
    <property type="molecule type" value="Genomic_DNA"/>
</dbReference>
<dbReference type="GO" id="GO:0005730">
    <property type="term" value="C:nucleolus"/>
    <property type="evidence" value="ECO:0007669"/>
    <property type="project" value="UniProtKB-SubCell"/>
</dbReference>
<proteinExistence type="inferred from homology"/>
<accession>A0A7J7J1Y7</accession>
<evidence type="ECO:0000256" key="3">
    <source>
        <dbReference type="ARBA" id="ARBA00022723"/>
    </source>
</evidence>
<keyword evidence="4" id="KW-0677">Repeat</keyword>
<feature type="region of interest" description="Disordered" evidence="8">
    <location>
        <begin position="292"/>
        <end position="332"/>
    </location>
</feature>
<keyword evidence="6" id="KW-0862">Zinc</keyword>
<gene>
    <name evidence="9" type="ORF">EB796_021592</name>
</gene>
<sequence length="332" mass="37058">MPKKKTGARKKAEKQKDRQKQIRDAVGRRDLVEYPCNISMECDQCQRRQKNRAFCYFCSAVQKLPVCGACGKQKCMQKGGDCLVKHTGVHTTGLAMVGAICDFCEAWVCHAKKCIGTHACSCPLIDAVCLECNRDSWSHGGRVYECSYCSGFLCEDDQFEHQAMCQKLDAENTKCSSCNKVGQQMCLKCKVAFCDEHSKRKGFKYAKGAKFPCPKCGYDLEPAINLSMSTTRYKYGRQSNAVADDDEDGEATFTFGGVTVRNVERAPRGSDEEDEDYFGGGAYAGYYGEHEGYGYEYEDSDGTEESSGEDSEEDLEDELKALKLDAKRPVHR</sequence>
<dbReference type="InterPro" id="IPR010531">
    <property type="entry name" value="NOA36"/>
</dbReference>
<evidence type="ECO:0000256" key="5">
    <source>
        <dbReference type="ARBA" id="ARBA00022771"/>
    </source>
</evidence>
<keyword evidence="5" id="KW-0863">Zinc-finger</keyword>
<keyword evidence="10" id="KW-1185">Reference proteome</keyword>
<evidence type="ECO:0000313" key="9">
    <source>
        <dbReference type="EMBL" id="KAF6020095.1"/>
    </source>
</evidence>
<comment type="similarity">
    <text evidence="2">Belongs to the NOA36 family.</text>
</comment>
<evidence type="ECO:0000256" key="2">
    <source>
        <dbReference type="ARBA" id="ARBA00007212"/>
    </source>
</evidence>
<evidence type="ECO:0000256" key="1">
    <source>
        <dbReference type="ARBA" id="ARBA00004604"/>
    </source>
</evidence>
<reference evidence="9" key="1">
    <citation type="submission" date="2020-06" db="EMBL/GenBank/DDBJ databases">
        <title>Draft genome of Bugula neritina, a colonial animal packing powerful symbionts and potential medicines.</title>
        <authorList>
            <person name="Rayko M."/>
        </authorList>
    </citation>
    <scope>NUCLEOTIDE SEQUENCE [LARGE SCALE GENOMIC DNA]</scope>
    <source>
        <strain evidence="9">Kwan_BN1</strain>
    </source>
</reference>
<comment type="subcellular location">
    <subcellularLocation>
        <location evidence="1">Nucleus</location>
        <location evidence="1">Nucleolus</location>
    </subcellularLocation>
</comment>
<comment type="caution">
    <text evidence="9">The sequence shown here is derived from an EMBL/GenBank/DDBJ whole genome shotgun (WGS) entry which is preliminary data.</text>
</comment>
<evidence type="ECO:0000256" key="7">
    <source>
        <dbReference type="ARBA" id="ARBA00023242"/>
    </source>
</evidence>
<organism evidence="9 10">
    <name type="scientific">Bugula neritina</name>
    <name type="common">Brown bryozoan</name>
    <name type="synonym">Sertularia neritina</name>
    <dbReference type="NCBI Taxonomy" id="10212"/>
    <lineage>
        <taxon>Eukaryota</taxon>
        <taxon>Metazoa</taxon>
        <taxon>Spiralia</taxon>
        <taxon>Lophotrochozoa</taxon>
        <taxon>Bryozoa</taxon>
        <taxon>Gymnolaemata</taxon>
        <taxon>Cheilostomatida</taxon>
        <taxon>Flustrina</taxon>
        <taxon>Buguloidea</taxon>
        <taxon>Bugulidae</taxon>
        <taxon>Bugula</taxon>
    </lineage>
</organism>
<name>A0A7J7J1Y7_BUGNE</name>
<evidence type="ECO:0000256" key="8">
    <source>
        <dbReference type="SAM" id="MobiDB-lite"/>
    </source>
</evidence>
<dbReference type="PANTHER" id="PTHR13214">
    <property type="entry name" value="ZINC FINGER PROTEIN 330"/>
    <property type="match status" value="1"/>
</dbReference>
<protein>
    <submittedName>
        <fullName evidence="9">ZNF330</fullName>
    </submittedName>
</protein>
<dbReference type="AlphaFoldDB" id="A0A7J7J1Y7"/>
<feature type="compositionally biased region" description="Basic residues" evidence="8">
    <location>
        <begin position="1"/>
        <end position="13"/>
    </location>
</feature>
<dbReference type="Pfam" id="PF06524">
    <property type="entry name" value="NOA36"/>
    <property type="match status" value="1"/>
</dbReference>
<feature type="compositionally biased region" description="Basic and acidic residues" evidence="8">
    <location>
        <begin position="318"/>
        <end position="332"/>
    </location>
</feature>
<evidence type="ECO:0000256" key="6">
    <source>
        <dbReference type="ARBA" id="ARBA00022833"/>
    </source>
</evidence>
<dbReference type="Proteomes" id="UP000593567">
    <property type="component" value="Unassembled WGS sequence"/>
</dbReference>
<keyword evidence="7" id="KW-0539">Nucleus</keyword>
<keyword evidence="3" id="KW-0479">Metal-binding</keyword>
<evidence type="ECO:0000256" key="4">
    <source>
        <dbReference type="ARBA" id="ARBA00022737"/>
    </source>
</evidence>
<feature type="compositionally biased region" description="Acidic residues" evidence="8">
    <location>
        <begin position="296"/>
        <end position="317"/>
    </location>
</feature>
<dbReference type="PANTHER" id="PTHR13214:SF1">
    <property type="entry name" value="ZINC FINGER PROTEIN 330"/>
    <property type="match status" value="1"/>
</dbReference>
<feature type="region of interest" description="Disordered" evidence="8">
    <location>
        <begin position="1"/>
        <end position="21"/>
    </location>
</feature>
<dbReference type="GO" id="GO:0008270">
    <property type="term" value="F:zinc ion binding"/>
    <property type="evidence" value="ECO:0007669"/>
    <property type="project" value="UniProtKB-KW"/>
</dbReference>
<evidence type="ECO:0000313" key="10">
    <source>
        <dbReference type="Proteomes" id="UP000593567"/>
    </source>
</evidence>